<sequence>MFQYLLQVIIFQLVFLLVYELFLKKETFFTANRWYLLVTPVIAMLLPFLHIPYFADLFPQEVVPVANQNLMMPEVLIETTQPGLAQTSTARIPVEESLNINWWLLAYVLGITISLALFFKRWRILWKLFQFKTETKKDFKIIEIPNSKMAFTFLRTIFLGSEISAEDREQILEHELIHVSQKHSLDLVFFEILKVVFWFNPLVYIFQNRIALLHEFIADEEVVKRTSKKQYFNQLLNSAFETQNLSFTNQFFDKSLIKKRIVMLQKRKSGQLSKLKFLLLIPAIAMMLVYVSCSNEERSDVENNLEEYTYVVKKGEAENRTAESLAIQEKSEEFLMENNEDYVLWSTIDYTEGSVTYTVHSKEETVPQDYSSHTISKDGEVAYTMYMNLKSKPVEEMEPGYNSLKEVLITDGIPYEKVNYPPVFGSCTSITDEEQRKACTQEKISNYVLRNFNTNLGKELGLEGLTRIIVQFKISADGAITEVRARAPQPELEKEAIKIIKSMPMLIPSQNKPTPHTSVYSLPITFQVQA</sequence>
<reference evidence="4 5" key="1">
    <citation type="submission" date="2013-04" db="EMBL/GenBank/DDBJ databases">
        <title>Zunongwangia sp. 22II14-10F7 Genome Sequencing.</title>
        <authorList>
            <person name="Lai Q."/>
            <person name="Shao Z."/>
        </authorList>
    </citation>
    <scope>NUCLEOTIDE SEQUENCE [LARGE SCALE GENOMIC DNA]</scope>
    <source>
        <strain evidence="4 5">22II14-10F7</strain>
    </source>
</reference>
<feature type="domain" description="Peptidase M56" evidence="3">
    <location>
        <begin position="38"/>
        <end position="264"/>
    </location>
</feature>
<evidence type="ECO:0000259" key="2">
    <source>
        <dbReference type="Pfam" id="PF03544"/>
    </source>
</evidence>
<protein>
    <submittedName>
        <fullName evidence="4">BlaR1 peptidase M56</fullName>
    </submittedName>
</protein>
<dbReference type="Pfam" id="PF05569">
    <property type="entry name" value="Peptidase_M56"/>
    <property type="match status" value="1"/>
</dbReference>
<organism evidence="4 5">
    <name type="scientific">Zunongwangia atlantica 22II14-10F7</name>
    <dbReference type="NCBI Taxonomy" id="1185767"/>
    <lineage>
        <taxon>Bacteria</taxon>
        <taxon>Pseudomonadati</taxon>
        <taxon>Bacteroidota</taxon>
        <taxon>Flavobacteriia</taxon>
        <taxon>Flavobacteriales</taxon>
        <taxon>Flavobacteriaceae</taxon>
        <taxon>Zunongwangia</taxon>
    </lineage>
</organism>
<dbReference type="PANTHER" id="PTHR34978:SF3">
    <property type="entry name" value="SLR0241 PROTEIN"/>
    <property type="match status" value="1"/>
</dbReference>
<keyword evidence="1" id="KW-0812">Transmembrane</keyword>
<feature type="domain" description="TonB C-terminal" evidence="2">
    <location>
        <begin position="467"/>
        <end position="527"/>
    </location>
</feature>
<dbReference type="RefSeq" id="WP_084840495.1">
    <property type="nucleotide sequence ID" value="NZ_ARYN01000003.1"/>
</dbReference>
<keyword evidence="1" id="KW-1133">Transmembrane helix</keyword>
<evidence type="ECO:0000313" key="5">
    <source>
        <dbReference type="Proteomes" id="UP000192746"/>
    </source>
</evidence>
<feature type="transmembrane region" description="Helical" evidence="1">
    <location>
        <begin position="100"/>
        <end position="119"/>
    </location>
</feature>
<dbReference type="InterPro" id="IPR052173">
    <property type="entry name" value="Beta-lactam_resp_regulator"/>
</dbReference>
<dbReference type="EMBL" id="ARYN01000003">
    <property type="protein sequence ID" value="ORL46766.1"/>
    <property type="molecule type" value="Genomic_DNA"/>
</dbReference>
<dbReference type="CDD" id="cd07341">
    <property type="entry name" value="M56_BlaR1_MecR1_like"/>
    <property type="match status" value="1"/>
</dbReference>
<evidence type="ECO:0000259" key="3">
    <source>
        <dbReference type="Pfam" id="PF05569"/>
    </source>
</evidence>
<keyword evidence="1" id="KW-0472">Membrane</keyword>
<feature type="transmembrane region" description="Helical" evidence="1">
    <location>
        <begin position="34"/>
        <end position="55"/>
    </location>
</feature>
<gene>
    <name evidence="4" type="ORF">IIF7_04581</name>
</gene>
<dbReference type="GO" id="GO:0055085">
    <property type="term" value="P:transmembrane transport"/>
    <property type="evidence" value="ECO:0007669"/>
    <property type="project" value="InterPro"/>
</dbReference>
<evidence type="ECO:0000313" key="4">
    <source>
        <dbReference type="EMBL" id="ORL46766.1"/>
    </source>
</evidence>
<dbReference type="InterPro" id="IPR037682">
    <property type="entry name" value="TonB_C"/>
</dbReference>
<comment type="caution">
    <text evidence="4">The sequence shown here is derived from an EMBL/GenBank/DDBJ whole genome shotgun (WGS) entry which is preliminary data.</text>
</comment>
<dbReference type="OrthoDB" id="1522859at2"/>
<dbReference type="Gene3D" id="3.30.1150.10">
    <property type="match status" value="1"/>
</dbReference>
<dbReference type="STRING" id="1185767.IIF7_04581"/>
<dbReference type="AlphaFoldDB" id="A0A1Y1T6U7"/>
<dbReference type="InterPro" id="IPR008756">
    <property type="entry name" value="Peptidase_M56"/>
</dbReference>
<feature type="transmembrane region" description="Helical" evidence="1">
    <location>
        <begin position="6"/>
        <end position="22"/>
    </location>
</feature>
<keyword evidence="5" id="KW-1185">Reference proteome</keyword>
<accession>A0A1Y1T6U7</accession>
<name>A0A1Y1T6U7_9FLAO</name>
<dbReference type="PANTHER" id="PTHR34978">
    <property type="entry name" value="POSSIBLE SENSOR-TRANSDUCER PROTEIN BLAR"/>
    <property type="match status" value="1"/>
</dbReference>
<proteinExistence type="predicted"/>
<dbReference type="Pfam" id="PF03544">
    <property type="entry name" value="TonB_C"/>
    <property type="match status" value="1"/>
</dbReference>
<dbReference type="SUPFAM" id="SSF74653">
    <property type="entry name" value="TolA/TonB C-terminal domain"/>
    <property type="match status" value="1"/>
</dbReference>
<dbReference type="Proteomes" id="UP000192746">
    <property type="component" value="Unassembled WGS sequence"/>
</dbReference>
<evidence type="ECO:0000256" key="1">
    <source>
        <dbReference type="SAM" id="Phobius"/>
    </source>
</evidence>